<dbReference type="STRING" id="45065.Lgee_0880"/>
<dbReference type="PATRIC" id="fig|45065.4.peg.945"/>
<sequence>MKVSRLRSCRIILLSAYVTAMTSIRAVFMRLSGRINRVWVDNAIRAWINRLLELVDVNCRVVNPHNVKPQAGQATIIMCNHTSLYDIPLSYRVFPEHSIRMLSKKELSRIPVLGKGMTAAEFPFVDRKNRHQAIRDLESVRKLMESGIVVWIAPEGTRSPDGRLGTFKKGAFITAIEAGATIIPIGIRGASRILPARTLQFNVGETAEVHVGQPIDASQYTLAERDALVERVRGEMLKLVGE</sequence>
<comment type="caution">
    <text evidence="4">The sequence shown here is derived from an EMBL/GenBank/DDBJ whole genome shotgun (WGS) entry which is preliminary data.</text>
</comment>
<dbReference type="GO" id="GO:0003841">
    <property type="term" value="F:1-acylglycerol-3-phosphate O-acyltransferase activity"/>
    <property type="evidence" value="ECO:0007669"/>
    <property type="project" value="TreeGrafter"/>
</dbReference>
<gene>
    <name evidence="4" type="primary">plsC</name>
    <name evidence="4" type="ORF">Lgee_0880</name>
</gene>
<accession>A0A0W0TZR4</accession>
<dbReference type="OrthoDB" id="5290997at2"/>
<protein>
    <submittedName>
        <fullName evidence="4">1-acyl-sn-glycerol-3-phosphate acetyltransferase</fullName>
    </submittedName>
</protein>
<name>A0A0W0TZR4_9GAMM</name>
<dbReference type="GO" id="GO:0006654">
    <property type="term" value="P:phosphatidic acid biosynthetic process"/>
    <property type="evidence" value="ECO:0007669"/>
    <property type="project" value="TreeGrafter"/>
</dbReference>
<evidence type="ECO:0000256" key="2">
    <source>
        <dbReference type="ARBA" id="ARBA00022679"/>
    </source>
</evidence>
<dbReference type="Pfam" id="PF01553">
    <property type="entry name" value="Acyltransferase"/>
    <property type="match status" value="1"/>
</dbReference>
<dbReference type="SUPFAM" id="SSF69593">
    <property type="entry name" value="Glycerol-3-phosphate (1)-acyltransferase"/>
    <property type="match status" value="1"/>
</dbReference>
<dbReference type="PANTHER" id="PTHR10434:SF11">
    <property type="entry name" value="1-ACYL-SN-GLYCEROL-3-PHOSPHATE ACYLTRANSFERASE"/>
    <property type="match status" value="1"/>
</dbReference>
<dbReference type="PANTHER" id="PTHR10434">
    <property type="entry name" value="1-ACYL-SN-GLYCEROL-3-PHOSPHATE ACYLTRANSFERASE"/>
    <property type="match status" value="1"/>
</dbReference>
<dbReference type="AlphaFoldDB" id="A0A0W0TZR4"/>
<evidence type="ECO:0000313" key="4">
    <source>
        <dbReference type="EMBL" id="KTD00975.1"/>
    </source>
</evidence>
<dbReference type="EMBL" id="LNYC01000031">
    <property type="protein sequence ID" value="KTD00975.1"/>
    <property type="molecule type" value="Genomic_DNA"/>
</dbReference>
<proteinExistence type="predicted"/>
<evidence type="ECO:0000313" key="5">
    <source>
        <dbReference type="Proteomes" id="UP000054785"/>
    </source>
</evidence>
<reference evidence="4 5" key="1">
    <citation type="submission" date="2015-11" db="EMBL/GenBank/DDBJ databases">
        <title>Genomic analysis of 38 Legionella species identifies large and diverse effector repertoires.</title>
        <authorList>
            <person name="Burstein D."/>
            <person name="Amaro F."/>
            <person name="Zusman T."/>
            <person name="Lifshitz Z."/>
            <person name="Cohen O."/>
            <person name="Gilbert J.A."/>
            <person name="Pupko T."/>
            <person name="Shuman H.A."/>
            <person name="Segal G."/>
        </authorList>
    </citation>
    <scope>NUCLEOTIDE SEQUENCE [LARGE SCALE GENOMIC DNA]</scope>
    <source>
        <strain evidence="4 5">ATCC 49504</strain>
    </source>
</reference>
<dbReference type="Proteomes" id="UP000054785">
    <property type="component" value="Unassembled WGS sequence"/>
</dbReference>
<dbReference type="InterPro" id="IPR002123">
    <property type="entry name" value="Plipid/glycerol_acylTrfase"/>
</dbReference>
<dbReference type="CDD" id="cd07989">
    <property type="entry name" value="LPLAT_AGPAT-like"/>
    <property type="match status" value="1"/>
</dbReference>
<keyword evidence="3" id="KW-0012">Acyltransferase</keyword>
<evidence type="ECO:0000256" key="1">
    <source>
        <dbReference type="ARBA" id="ARBA00005189"/>
    </source>
</evidence>
<evidence type="ECO:0000256" key="3">
    <source>
        <dbReference type="ARBA" id="ARBA00023315"/>
    </source>
</evidence>
<keyword evidence="5" id="KW-1185">Reference proteome</keyword>
<keyword evidence="2 4" id="KW-0808">Transferase</keyword>
<organism evidence="4 5">
    <name type="scientific">Legionella geestiana</name>
    <dbReference type="NCBI Taxonomy" id="45065"/>
    <lineage>
        <taxon>Bacteria</taxon>
        <taxon>Pseudomonadati</taxon>
        <taxon>Pseudomonadota</taxon>
        <taxon>Gammaproteobacteria</taxon>
        <taxon>Legionellales</taxon>
        <taxon>Legionellaceae</taxon>
        <taxon>Legionella</taxon>
    </lineage>
</organism>
<dbReference type="RefSeq" id="WP_028386082.1">
    <property type="nucleotide sequence ID" value="NZ_CAAAHN010000008.1"/>
</dbReference>
<comment type="pathway">
    <text evidence="1">Lipid metabolism.</text>
</comment>
<dbReference type="SMART" id="SM00563">
    <property type="entry name" value="PlsC"/>
    <property type="match status" value="1"/>
</dbReference>